<dbReference type="EMBL" id="KQ125668">
    <property type="protein sequence ID" value="KMS64683.1"/>
    <property type="molecule type" value="Genomic_DNA"/>
</dbReference>
<name>A0A0J7YNH6_BETVV</name>
<reference evidence="1 2" key="1">
    <citation type="journal article" date="2014" name="Nature">
        <title>The genome of the recently domesticated crop plant sugar beet (Beta vulgaris).</title>
        <authorList>
            <person name="Dohm J.C."/>
            <person name="Minoche A.E."/>
            <person name="Holtgrawe D."/>
            <person name="Capella-Gutierrez S."/>
            <person name="Zakrzewski F."/>
            <person name="Tafer H."/>
            <person name="Rupp O."/>
            <person name="Sorensen T.R."/>
            <person name="Stracke R."/>
            <person name="Reinhardt R."/>
            <person name="Goesmann A."/>
            <person name="Kraft T."/>
            <person name="Schulz B."/>
            <person name="Stadler P.F."/>
            <person name="Schmidt T."/>
            <person name="Gabaldon T."/>
            <person name="Lehrach H."/>
            <person name="Weisshaar B."/>
            <person name="Himmelbauer H."/>
        </authorList>
    </citation>
    <scope>NUCLEOTIDE SEQUENCE [LARGE SCALE GENOMIC DNA]</scope>
    <source>
        <tissue evidence="1">Taproot</tissue>
    </source>
</reference>
<evidence type="ECO:0000313" key="2">
    <source>
        <dbReference type="Proteomes" id="UP000035740"/>
    </source>
</evidence>
<dbReference type="Proteomes" id="UP000035740">
    <property type="component" value="Unassembled WGS sequence"/>
</dbReference>
<accession>A0A0J7YNH6</accession>
<dbReference type="Gramene" id="KMS64683">
    <property type="protein sequence ID" value="KMS64683"/>
    <property type="gene ID" value="BVRB_017760"/>
</dbReference>
<sequence>MGYMRHLDAFFQQQYGGSYVPYGDFPGGASGSGASGSGGAYHGDP</sequence>
<keyword evidence="2" id="KW-1185">Reference proteome</keyword>
<organism evidence="1 2">
    <name type="scientific">Beta vulgaris subsp. vulgaris</name>
    <name type="common">Beet</name>
    <dbReference type="NCBI Taxonomy" id="3555"/>
    <lineage>
        <taxon>Eukaryota</taxon>
        <taxon>Viridiplantae</taxon>
        <taxon>Streptophyta</taxon>
        <taxon>Embryophyta</taxon>
        <taxon>Tracheophyta</taxon>
        <taxon>Spermatophyta</taxon>
        <taxon>Magnoliopsida</taxon>
        <taxon>eudicotyledons</taxon>
        <taxon>Gunneridae</taxon>
        <taxon>Pentapetalae</taxon>
        <taxon>Caryophyllales</taxon>
        <taxon>Chenopodiaceae</taxon>
        <taxon>Betoideae</taxon>
        <taxon>Beta</taxon>
    </lineage>
</organism>
<dbReference type="OrthoDB" id="1434404at2759"/>
<gene>
    <name evidence="1" type="ORF">BVRB_017760</name>
</gene>
<protein>
    <submittedName>
        <fullName evidence="1">Uncharacterized protein</fullName>
    </submittedName>
</protein>
<proteinExistence type="predicted"/>
<evidence type="ECO:0000313" key="1">
    <source>
        <dbReference type="EMBL" id="KMS64683.1"/>
    </source>
</evidence>
<dbReference type="AlphaFoldDB" id="A0A0J7YNH6"/>